<feature type="compositionally biased region" description="Basic and acidic residues" evidence="1">
    <location>
        <begin position="10"/>
        <end position="25"/>
    </location>
</feature>
<accession>A0A7Y9DRI5</accession>
<keyword evidence="3" id="KW-1185">Reference proteome</keyword>
<feature type="region of interest" description="Disordered" evidence="1">
    <location>
        <begin position="103"/>
        <end position="200"/>
    </location>
</feature>
<reference evidence="2 3" key="1">
    <citation type="submission" date="2020-07" db="EMBL/GenBank/DDBJ databases">
        <title>Sequencing the genomes of 1000 actinobacteria strains.</title>
        <authorList>
            <person name="Klenk H.-P."/>
        </authorList>
    </citation>
    <scope>NUCLEOTIDE SEQUENCE [LARGE SCALE GENOMIC DNA]</scope>
    <source>
        <strain evidence="2 3">DSM 45772</strain>
    </source>
</reference>
<dbReference type="AlphaFoldDB" id="A0A7Y9DRI5"/>
<comment type="caution">
    <text evidence="2">The sequence shown here is derived from an EMBL/GenBank/DDBJ whole genome shotgun (WGS) entry which is preliminary data.</text>
</comment>
<feature type="compositionally biased region" description="Basic and acidic residues" evidence="1">
    <location>
        <begin position="114"/>
        <end position="123"/>
    </location>
</feature>
<dbReference type="EMBL" id="JACCBN010000001">
    <property type="protein sequence ID" value="NYD34182.1"/>
    <property type="molecule type" value="Genomic_DNA"/>
</dbReference>
<protein>
    <submittedName>
        <fullName evidence="2">Uncharacterized protein</fullName>
    </submittedName>
</protein>
<sequence>MVRTCVPETPVDKDGHSGSREEHVRTSAGHPWKRSVDPVAKPTAVGLTSDEHLRSGVPPAGGAHPLAYRSRGRNRHLLHPASVPTTRVCLQVSRTERSLVRRVPCPRTKKRGRARDSAPRADVRQPCFRPRPQSLADFATTQTLKGPTVGYPRSIWSRTSGPTSRGSRSRARRGRSAQPSGLSSGSRRRRRSPHQLARPRLEVQRSAINGGQCPHLRHLTILSECGVDGTDDGVVIRAHGCRGLIQPANLRVPTASCGPPLAVRPT</sequence>
<feature type="compositionally biased region" description="Low complexity" evidence="1">
    <location>
        <begin position="176"/>
        <end position="185"/>
    </location>
</feature>
<evidence type="ECO:0000313" key="3">
    <source>
        <dbReference type="Proteomes" id="UP000535890"/>
    </source>
</evidence>
<dbReference type="Proteomes" id="UP000535890">
    <property type="component" value="Unassembled WGS sequence"/>
</dbReference>
<evidence type="ECO:0000256" key="1">
    <source>
        <dbReference type="SAM" id="MobiDB-lite"/>
    </source>
</evidence>
<proteinExistence type="predicted"/>
<name>A0A7Y9DRI5_9PSEU</name>
<feature type="compositionally biased region" description="Low complexity" evidence="1">
    <location>
        <begin position="157"/>
        <end position="166"/>
    </location>
</feature>
<evidence type="ECO:0000313" key="2">
    <source>
        <dbReference type="EMBL" id="NYD34182.1"/>
    </source>
</evidence>
<organism evidence="2 3">
    <name type="scientific">Actinomycetospora corticicola</name>
    <dbReference type="NCBI Taxonomy" id="663602"/>
    <lineage>
        <taxon>Bacteria</taxon>
        <taxon>Bacillati</taxon>
        <taxon>Actinomycetota</taxon>
        <taxon>Actinomycetes</taxon>
        <taxon>Pseudonocardiales</taxon>
        <taxon>Pseudonocardiaceae</taxon>
        <taxon>Actinomycetospora</taxon>
    </lineage>
</organism>
<feature type="region of interest" description="Disordered" evidence="1">
    <location>
        <begin position="1"/>
        <end position="37"/>
    </location>
</feature>
<gene>
    <name evidence="2" type="ORF">BJ983_000284</name>
</gene>